<name>A0A061SEQ2_9CHLO</name>
<dbReference type="AlphaFoldDB" id="A0A061SEQ2"/>
<keyword evidence="2" id="KW-1133">Transmembrane helix</keyword>
<evidence type="ECO:0000313" key="3">
    <source>
        <dbReference type="EMBL" id="JAC81355.1"/>
    </source>
</evidence>
<reference evidence="3" key="1">
    <citation type="submission" date="2014-05" db="EMBL/GenBank/DDBJ databases">
        <title>The transcriptome of the halophilic microalga Tetraselmis sp. GSL018 isolated from the Great Salt Lake, Utah.</title>
        <authorList>
            <person name="Jinkerson R.E."/>
            <person name="D'Adamo S."/>
            <person name="Posewitz M.C."/>
        </authorList>
    </citation>
    <scope>NUCLEOTIDE SEQUENCE</scope>
    <source>
        <strain evidence="3">GSL018</strain>
    </source>
</reference>
<accession>A0A061SEQ2</accession>
<proteinExistence type="predicted"/>
<gene>
    <name evidence="3" type="ORF">TSPGSL018_8135</name>
</gene>
<dbReference type="EMBL" id="GBEZ01003810">
    <property type="protein sequence ID" value="JAC81355.1"/>
    <property type="molecule type" value="Transcribed_RNA"/>
</dbReference>
<feature type="region of interest" description="Disordered" evidence="1">
    <location>
        <begin position="178"/>
        <end position="205"/>
    </location>
</feature>
<evidence type="ECO:0000256" key="1">
    <source>
        <dbReference type="SAM" id="MobiDB-lite"/>
    </source>
</evidence>
<dbReference type="PANTHER" id="PTHR35699">
    <property type="entry name" value="F2J10.10 PROTEIN"/>
    <property type="match status" value="1"/>
</dbReference>
<protein>
    <submittedName>
        <fullName evidence="3">Tubulin alpha-6 chain</fullName>
    </submittedName>
</protein>
<keyword evidence="2" id="KW-0812">Transmembrane</keyword>
<feature type="transmembrane region" description="Helical" evidence="2">
    <location>
        <begin position="148"/>
        <end position="169"/>
    </location>
</feature>
<evidence type="ECO:0000256" key="2">
    <source>
        <dbReference type="SAM" id="Phobius"/>
    </source>
</evidence>
<organism evidence="3">
    <name type="scientific">Tetraselmis sp. GSL018</name>
    <dbReference type="NCBI Taxonomy" id="582737"/>
    <lineage>
        <taxon>Eukaryota</taxon>
        <taxon>Viridiplantae</taxon>
        <taxon>Chlorophyta</taxon>
        <taxon>core chlorophytes</taxon>
        <taxon>Chlorodendrophyceae</taxon>
        <taxon>Chlorodendrales</taxon>
        <taxon>Chlorodendraceae</taxon>
        <taxon>Tetraselmis</taxon>
    </lineage>
</organism>
<keyword evidence="2" id="KW-0472">Membrane</keyword>
<dbReference type="PANTHER" id="PTHR35699:SF1">
    <property type="entry name" value="F2J10.10 PROTEIN"/>
    <property type="match status" value="1"/>
</dbReference>
<sequence length="205" mass="22293">MQVARLFHLRTEHLPAPGGKNHCRSPIQRTRSLKRNSRGIHSKILLKAGGSNFPNDESKDSSAKISTESLFMQELRRRGVTSQDVNLTSELASDGEVSGAEKIEPDVPSSTFTLTEDQLSKSRQLNSEGLEGLFPRSSELLRLGAAQFLAFLPLMGAGVALFVLCYLALGPSFLHGGQAASSPPPYVDPDELLREPTVDPMIPLQ</sequence>